<dbReference type="GeneID" id="93581516"/>
<accession>A0A1L9U6L2</accession>
<reference evidence="2" key="1">
    <citation type="journal article" date="2017" name="Genome Biol.">
        <title>Comparative genomics reveals high biological diversity and specific adaptations in the industrially and medically important fungal genus Aspergillus.</title>
        <authorList>
            <person name="de Vries R.P."/>
            <person name="Riley R."/>
            <person name="Wiebenga A."/>
            <person name="Aguilar-Osorio G."/>
            <person name="Amillis S."/>
            <person name="Uchima C.A."/>
            <person name="Anderluh G."/>
            <person name="Asadollahi M."/>
            <person name="Askin M."/>
            <person name="Barry K."/>
            <person name="Battaglia E."/>
            <person name="Bayram O."/>
            <person name="Benocci T."/>
            <person name="Braus-Stromeyer S.A."/>
            <person name="Caldana C."/>
            <person name="Canovas D."/>
            <person name="Cerqueira G.C."/>
            <person name="Chen F."/>
            <person name="Chen W."/>
            <person name="Choi C."/>
            <person name="Clum A."/>
            <person name="Dos Santos R.A."/>
            <person name="Damasio A.R."/>
            <person name="Diallinas G."/>
            <person name="Emri T."/>
            <person name="Fekete E."/>
            <person name="Flipphi M."/>
            <person name="Freyberg S."/>
            <person name="Gallo A."/>
            <person name="Gournas C."/>
            <person name="Habgood R."/>
            <person name="Hainaut M."/>
            <person name="Harispe M.L."/>
            <person name="Henrissat B."/>
            <person name="Hilden K.S."/>
            <person name="Hope R."/>
            <person name="Hossain A."/>
            <person name="Karabika E."/>
            <person name="Karaffa L."/>
            <person name="Karanyi Z."/>
            <person name="Krasevec N."/>
            <person name="Kuo A."/>
            <person name="Kusch H."/>
            <person name="LaButti K."/>
            <person name="Lagendijk E.L."/>
            <person name="Lapidus A."/>
            <person name="Levasseur A."/>
            <person name="Lindquist E."/>
            <person name="Lipzen A."/>
            <person name="Logrieco A.F."/>
            <person name="MacCabe A."/>
            <person name="Maekelae M.R."/>
            <person name="Malavazi I."/>
            <person name="Melin P."/>
            <person name="Meyer V."/>
            <person name="Mielnichuk N."/>
            <person name="Miskei M."/>
            <person name="Molnar A.P."/>
            <person name="Mule G."/>
            <person name="Ngan C.Y."/>
            <person name="Orejas M."/>
            <person name="Orosz E."/>
            <person name="Ouedraogo J.P."/>
            <person name="Overkamp K.M."/>
            <person name="Park H.-S."/>
            <person name="Perrone G."/>
            <person name="Piumi F."/>
            <person name="Punt P.J."/>
            <person name="Ram A.F."/>
            <person name="Ramon A."/>
            <person name="Rauscher S."/>
            <person name="Record E."/>
            <person name="Riano-Pachon D.M."/>
            <person name="Robert V."/>
            <person name="Roehrig J."/>
            <person name="Ruller R."/>
            <person name="Salamov A."/>
            <person name="Salih N.S."/>
            <person name="Samson R.A."/>
            <person name="Sandor E."/>
            <person name="Sanguinetti M."/>
            <person name="Schuetze T."/>
            <person name="Sepcic K."/>
            <person name="Shelest E."/>
            <person name="Sherlock G."/>
            <person name="Sophianopoulou V."/>
            <person name="Squina F.M."/>
            <person name="Sun H."/>
            <person name="Susca A."/>
            <person name="Todd R.B."/>
            <person name="Tsang A."/>
            <person name="Unkles S.E."/>
            <person name="van de Wiele N."/>
            <person name="van Rossen-Uffink D."/>
            <person name="Oliveira J.V."/>
            <person name="Vesth T.C."/>
            <person name="Visser J."/>
            <person name="Yu J.-H."/>
            <person name="Zhou M."/>
            <person name="Andersen M.R."/>
            <person name="Archer D.B."/>
            <person name="Baker S.E."/>
            <person name="Benoit I."/>
            <person name="Brakhage A.A."/>
            <person name="Braus G.H."/>
            <person name="Fischer R."/>
            <person name="Frisvad J.C."/>
            <person name="Goldman G.H."/>
            <person name="Houbraken J."/>
            <person name="Oakley B."/>
            <person name="Pocsi I."/>
            <person name="Scazzocchio C."/>
            <person name="Seiboth B."/>
            <person name="vanKuyk P.A."/>
            <person name="Wortman J."/>
            <person name="Dyer P.S."/>
            <person name="Grigoriev I.V."/>
        </authorList>
    </citation>
    <scope>NUCLEOTIDE SEQUENCE [LARGE SCALE GENOMIC DNA]</scope>
    <source>
        <strain evidence="2">CBS 101740 / IMI 381727 / IBT 21946</strain>
    </source>
</reference>
<dbReference type="AlphaFoldDB" id="A0A1L9U6L2"/>
<dbReference type="Proteomes" id="UP000184499">
    <property type="component" value="Unassembled WGS sequence"/>
</dbReference>
<proteinExistence type="predicted"/>
<dbReference type="RefSeq" id="XP_067474521.1">
    <property type="nucleotide sequence ID" value="XM_067629029.1"/>
</dbReference>
<dbReference type="VEuPathDB" id="FungiDB:ASPBRDRAFT_69311"/>
<evidence type="ECO:0000313" key="1">
    <source>
        <dbReference type="EMBL" id="OJJ67272.1"/>
    </source>
</evidence>
<protein>
    <submittedName>
        <fullName evidence="1">Uncharacterized protein</fullName>
    </submittedName>
</protein>
<keyword evidence="2" id="KW-1185">Reference proteome</keyword>
<name>A0A1L9U6L2_ASPBC</name>
<organism evidence="1 2">
    <name type="scientific">Aspergillus brasiliensis (strain CBS 101740 / IMI 381727 / IBT 21946)</name>
    <dbReference type="NCBI Taxonomy" id="767769"/>
    <lineage>
        <taxon>Eukaryota</taxon>
        <taxon>Fungi</taxon>
        <taxon>Dikarya</taxon>
        <taxon>Ascomycota</taxon>
        <taxon>Pezizomycotina</taxon>
        <taxon>Eurotiomycetes</taxon>
        <taxon>Eurotiomycetidae</taxon>
        <taxon>Eurotiales</taxon>
        <taxon>Aspergillaceae</taxon>
        <taxon>Aspergillus</taxon>
        <taxon>Aspergillus subgen. Circumdati</taxon>
    </lineage>
</organism>
<sequence length="135" mass="14320">MPEAYGIIRSYGGNYLQGSFQVDGTPYVLNLTLNNPPSFMCTAAKLTYDSVDQLTGSNRICDGHVVDKELEIVLDAGSGGQQPYPSAGFDGAQYVPAALGGKRTTITGSLDYPVEEAPLAGRGDWAQYNSSSDSE</sequence>
<dbReference type="EMBL" id="KV878695">
    <property type="protein sequence ID" value="OJJ67272.1"/>
    <property type="molecule type" value="Genomic_DNA"/>
</dbReference>
<gene>
    <name evidence="1" type="ORF">ASPBRDRAFT_69311</name>
</gene>
<evidence type="ECO:0000313" key="2">
    <source>
        <dbReference type="Proteomes" id="UP000184499"/>
    </source>
</evidence>